<dbReference type="STRING" id="1121256.SAMN02746089_02705"/>
<proteinExistence type="predicted"/>
<evidence type="ECO:0000313" key="2">
    <source>
        <dbReference type="Proteomes" id="UP000184088"/>
    </source>
</evidence>
<gene>
    <name evidence="1" type="ORF">SAMN02746089_02705</name>
</gene>
<dbReference type="OrthoDB" id="1729915at2"/>
<protein>
    <submittedName>
        <fullName evidence="1">Uncharacterized protein</fullName>
    </submittedName>
</protein>
<evidence type="ECO:0000313" key="1">
    <source>
        <dbReference type="EMBL" id="SHF87846.1"/>
    </source>
</evidence>
<keyword evidence="2" id="KW-1185">Reference proteome</keyword>
<reference evidence="1 2" key="1">
    <citation type="submission" date="2016-11" db="EMBL/GenBank/DDBJ databases">
        <authorList>
            <person name="Jaros S."/>
            <person name="Januszkiewicz K."/>
            <person name="Wedrychowicz H."/>
        </authorList>
    </citation>
    <scope>NUCLEOTIDE SEQUENCE [LARGE SCALE GENOMIC DNA]</scope>
    <source>
        <strain evidence="1 2">DSM 17918</strain>
    </source>
</reference>
<organism evidence="1 2">
    <name type="scientific">Caldanaerobius fijiensis DSM 17918</name>
    <dbReference type="NCBI Taxonomy" id="1121256"/>
    <lineage>
        <taxon>Bacteria</taxon>
        <taxon>Bacillati</taxon>
        <taxon>Bacillota</taxon>
        <taxon>Clostridia</taxon>
        <taxon>Thermoanaerobacterales</taxon>
        <taxon>Thermoanaerobacteraceae</taxon>
        <taxon>Caldanaerobius</taxon>
    </lineage>
</organism>
<accession>A0A1M5F8N9</accession>
<dbReference type="AlphaFoldDB" id="A0A1M5F8N9"/>
<name>A0A1M5F8N9_9THEO</name>
<dbReference type="EMBL" id="FQVH01000057">
    <property type="protein sequence ID" value="SHF87846.1"/>
    <property type="molecule type" value="Genomic_DNA"/>
</dbReference>
<dbReference type="RefSeq" id="WP_073346505.1">
    <property type="nucleotide sequence ID" value="NZ_FQVH01000057.1"/>
</dbReference>
<sequence length="90" mass="10267">MVHSFRTNSKYDKDIESTLLALNGKEKTAFIKEAIRFYVKYGETIKRMDDNISKMLNMLEQGCISVPAASEEQSDNEAEKILEDSIMSLL</sequence>
<dbReference type="Proteomes" id="UP000184088">
    <property type="component" value="Unassembled WGS sequence"/>
</dbReference>